<keyword evidence="3" id="KW-0408">Iron</keyword>
<keyword evidence="3" id="KW-0479">Metal-binding</keyword>
<dbReference type="PROSITE" id="PS00086">
    <property type="entry name" value="CYTOCHROME_P450"/>
    <property type="match status" value="1"/>
</dbReference>
<evidence type="ECO:0000313" key="4">
    <source>
        <dbReference type="EMBL" id="QQD19549.1"/>
    </source>
</evidence>
<accession>A0A7T4R3F5</accession>
<keyword evidence="3" id="KW-0349">Heme</keyword>
<proteinExistence type="inferred from homology"/>
<dbReference type="SUPFAM" id="SSF48264">
    <property type="entry name" value="Cytochrome P450"/>
    <property type="match status" value="1"/>
</dbReference>
<dbReference type="InterPro" id="IPR001128">
    <property type="entry name" value="Cyt_P450"/>
</dbReference>
<comment type="similarity">
    <text evidence="2 3">Belongs to the cytochrome P450 family.</text>
</comment>
<dbReference type="InterPro" id="IPR017972">
    <property type="entry name" value="Cyt_P450_CS"/>
</dbReference>
<dbReference type="KEGG" id="snan:I6N98_06775"/>
<dbReference type="AlphaFoldDB" id="A0A7T4R3F5"/>
<dbReference type="GO" id="GO:0020037">
    <property type="term" value="F:heme binding"/>
    <property type="evidence" value="ECO:0007669"/>
    <property type="project" value="InterPro"/>
</dbReference>
<dbReference type="InterPro" id="IPR036396">
    <property type="entry name" value="Cyt_P450_sf"/>
</dbReference>
<dbReference type="GO" id="GO:0016705">
    <property type="term" value="F:oxidoreductase activity, acting on paired donors, with incorporation or reduction of molecular oxygen"/>
    <property type="evidence" value="ECO:0007669"/>
    <property type="project" value="InterPro"/>
</dbReference>
<evidence type="ECO:0000256" key="3">
    <source>
        <dbReference type="RuleBase" id="RU000461"/>
    </source>
</evidence>
<dbReference type="RefSeq" id="WP_198571033.1">
    <property type="nucleotide sequence ID" value="NZ_CP066167.1"/>
</dbReference>
<keyword evidence="3" id="KW-0560">Oxidoreductase</keyword>
<organism evidence="4 5">
    <name type="scientific">Spongiibacter nanhainus</name>
    <dbReference type="NCBI Taxonomy" id="2794344"/>
    <lineage>
        <taxon>Bacteria</taxon>
        <taxon>Pseudomonadati</taxon>
        <taxon>Pseudomonadota</taxon>
        <taxon>Gammaproteobacteria</taxon>
        <taxon>Cellvibrionales</taxon>
        <taxon>Spongiibacteraceae</taxon>
        <taxon>Spongiibacter</taxon>
    </lineage>
</organism>
<dbReference type="PRINTS" id="PR00359">
    <property type="entry name" value="BP450"/>
</dbReference>
<keyword evidence="5" id="KW-1185">Reference proteome</keyword>
<keyword evidence="3" id="KW-0503">Monooxygenase</keyword>
<dbReference type="InterPro" id="IPR002397">
    <property type="entry name" value="Cyt_P450_B"/>
</dbReference>
<dbReference type="PANTHER" id="PTHR46696">
    <property type="entry name" value="P450, PUTATIVE (EUROFUNG)-RELATED"/>
    <property type="match status" value="1"/>
</dbReference>
<name>A0A7T4R3F5_9GAMM</name>
<dbReference type="Pfam" id="PF00067">
    <property type="entry name" value="p450"/>
    <property type="match status" value="1"/>
</dbReference>
<protein>
    <submittedName>
        <fullName evidence="4">Cytochrome P450</fullName>
    </submittedName>
</protein>
<comment type="cofactor">
    <cofactor evidence="1">
        <name>heme</name>
        <dbReference type="ChEBI" id="CHEBI:30413"/>
    </cofactor>
</comment>
<dbReference type="Proteomes" id="UP000596063">
    <property type="component" value="Chromosome"/>
</dbReference>
<gene>
    <name evidence="4" type="ORF">I6N98_06775</name>
</gene>
<dbReference type="PANTHER" id="PTHR46696:SF1">
    <property type="entry name" value="CYTOCHROME P450 YJIB-RELATED"/>
    <property type="match status" value="1"/>
</dbReference>
<reference evidence="4 5" key="1">
    <citation type="submission" date="2020-12" db="EMBL/GenBank/DDBJ databases">
        <authorList>
            <person name="Shan Y."/>
        </authorList>
    </citation>
    <scope>NUCLEOTIDE SEQUENCE [LARGE SCALE GENOMIC DNA]</scope>
    <source>
        <strain evidence="5">csc3.9</strain>
    </source>
</reference>
<evidence type="ECO:0000313" key="5">
    <source>
        <dbReference type="Proteomes" id="UP000596063"/>
    </source>
</evidence>
<dbReference type="Gene3D" id="1.10.630.10">
    <property type="entry name" value="Cytochrome P450"/>
    <property type="match status" value="1"/>
</dbReference>
<evidence type="ECO:0000256" key="2">
    <source>
        <dbReference type="ARBA" id="ARBA00010617"/>
    </source>
</evidence>
<sequence length="423" mass="47265">MSQVTVNSGASNVDAVLDAMLSPETIQNPYPSYKVLRDNPPVYGLLDYPPGTVPGVDQPFPAWVFTRYDDVDFILRNPQLFSSEDPMQANSSAPSLMLVNHDQPRHTALRNLAKIAFTPRRIHDNIVDRLRADVTTIIAENLGKQTDFMESVAGVIPAMVMTYLMGLPKQDYKKLVRWANAFMVSSDFTPEERLECNKELFEYFVAKVGERYAAIEAGEEVEDNLMTAFINAESDGDTLTKDEVTLFCITLVVAGAETTTYFLGNLIGVLLEDKTWFDKLKQDRKLIRPFMEECLRRDGPPQRLFRVVLEDCEVGGRQLKKGEWLAFFMAAGNHDESAFPNPEQFIINRDNINRHLTFGRGIHHCLGAPLARVEGETMLNGILDTCSTVEGELSNTRRQSGGLLAYGFSTLPVVLKPSEAGEG</sequence>
<evidence type="ECO:0000256" key="1">
    <source>
        <dbReference type="ARBA" id="ARBA00001971"/>
    </source>
</evidence>
<dbReference type="GO" id="GO:0004497">
    <property type="term" value="F:monooxygenase activity"/>
    <property type="evidence" value="ECO:0007669"/>
    <property type="project" value="UniProtKB-KW"/>
</dbReference>
<dbReference type="EMBL" id="CP066167">
    <property type="protein sequence ID" value="QQD19549.1"/>
    <property type="molecule type" value="Genomic_DNA"/>
</dbReference>
<dbReference type="GO" id="GO:0005506">
    <property type="term" value="F:iron ion binding"/>
    <property type="evidence" value="ECO:0007669"/>
    <property type="project" value="InterPro"/>
</dbReference>